<proteinExistence type="predicted"/>
<reference evidence="2" key="1">
    <citation type="submission" date="2014-11" db="EMBL/GenBank/DDBJ databases">
        <authorList>
            <person name="Otto D Thomas"/>
            <person name="Naeem Raeece"/>
        </authorList>
    </citation>
    <scope>NUCLEOTIDE SEQUENCE</scope>
</reference>
<dbReference type="AlphaFoldDB" id="A0A0G4H5F2"/>
<evidence type="ECO:0000313" key="2">
    <source>
        <dbReference type="EMBL" id="CEM38998.1"/>
    </source>
</evidence>
<feature type="compositionally biased region" description="Polar residues" evidence="1">
    <location>
        <begin position="209"/>
        <end position="218"/>
    </location>
</feature>
<feature type="compositionally biased region" description="Polar residues" evidence="1">
    <location>
        <begin position="155"/>
        <end position="167"/>
    </location>
</feature>
<sequence>MADDAALSFRQSLEKALGELQREGEVDEWEALLKEREIETPQDLFDAFRMGVQVSLGMDARLFRKLLRPFFDLLRPEEIDKIGEVDEIARQKRQGGTGAGGPGAPSKSNAGEDPAAQAPLGKQEKGLGAGGGAGAAAAAAGAEPGGAAMRKDRTSSTSRNAKQQGKSQPRKGEARLEMKGEEGRVEESEEEMDGTDSKKNKTKPSSPNGLSRHSSGQFRINKKLENSGYWVTQQRIKTEEFALARLRHVKDPKNRDWYLKLINEGRFQNGYLRAEDWNMGLEKLFPAAAGDPGKATLKESQFKPQKKTPTRTGYTIKILNLPYSATLEEVKAVLKNGMPDLLEEGKGLRLLYKGTAALDFVQLGRAEEAASAVRCLKLGGRELKCMVNKNSV</sequence>
<dbReference type="VEuPathDB" id="CryptoDB:Cvel_24750"/>
<evidence type="ECO:0000256" key="1">
    <source>
        <dbReference type="SAM" id="MobiDB-lite"/>
    </source>
</evidence>
<organism evidence="2">
    <name type="scientific">Chromera velia CCMP2878</name>
    <dbReference type="NCBI Taxonomy" id="1169474"/>
    <lineage>
        <taxon>Eukaryota</taxon>
        <taxon>Sar</taxon>
        <taxon>Alveolata</taxon>
        <taxon>Colpodellida</taxon>
        <taxon>Chromeraceae</taxon>
        <taxon>Chromera</taxon>
    </lineage>
</organism>
<gene>
    <name evidence="2" type="ORF">Cvel_24750</name>
</gene>
<evidence type="ECO:0008006" key="3">
    <source>
        <dbReference type="Google" id="ProtNLM"/>
    </source>
</evidence>
<dbReference type="EMBL" id="CDMZ01001897">
    <property type="protein sequence ID" value="CEM38998.1"/>
    <property type="molecule type" value="Genomic_DNA"/>
</dbReference>
<feature type="compositionally biased region" description="Low complexity" evidence="1">
    <location>
        <begin position="135"/>
        <end position="148"/>
    </location>
</feature>
<protein>
    <recommendedName>
        <fullName evidence="3">RRM domain-containing protein</fullName>
    </recommendedName>
</protein>
<name>A0A0G4H5F2_9ALVE</name>
<accession>A0A0G4H5F2</accession>
<feature type="region of interest" description="Disordered" evidence="1">
    <location>
        <begin position="91"/>
        <end position="219"/>
    </location>
</feature>
<feature type="compositionally biased region" description="Basic and acidic residues" evidence="1">
    <location>
        <begin position="170"/>
        <end position="186"/>
    </location>
</feature>